<dbReference type="AlphaFoldDB" id="A0ABD5V360"/>
<protein>
    <recommendedName>
        <fullName evidence="2">DUF8139 domain-containing protein</fullName>
    </recommendedName>
</protein>
<organism evidence="3 4">
    <name type="scientific">Halalkalicoccus tibetensis</name>
    <dbReference type="NCBI Taxonomy" id="175632"/>
    <lineage>
        <taxon>Archaea</taxon>
        <taxon>Methanobacteriati</taxon>
        <taxon>Methanobacteriota</taxon>
        <taxon>Stenosarchaea group</taxon>
        <taxon>Halobacteria</taxon>
        <taxon>Halobacteriales</taxon>
        <taxon>Halococcaceae</taxon>
        <taxon>Halalkalicoccus</taxon>
    </lineage>
</organism>
<dbReference type="Pfam" id="PF26460">
    <property type="entry name" value="DUF8139"/>
    <property type="match status" value="1"/>
</dbReference>
<dbReference type="EMBL" id="JBHSXQ010000001">
    <property type="protein sequence ID" value="MFC6904201.1"/>
    <property type="molecule type" value="Genomic_DNA"/>
</dbReference>
<comment type="caution">
    <text evidence="3">The sequence shown here is derived from an EMBL/GenBank/DDBJ whole genome shotgun (WGS) entry which is preliminary data.</text>
</comment>
<reference evidence="3 4" key="1">
    <citation type="journal article" date="2019" name="Int. J. Syst. Evol. Microbiol.">
        <title>The Global Catalogue of Microorganisms (GCM) 10K type strain sequencing project: providing services to taxonomists for standard genome sequencing and annotation.</title>
        <authorList>
            <consortium name="The Broad Institute Genomics Platform"/>
            <consortium name="The Broad Institute Genome Sequencing Center for Infectious Disease"/>
            <person name="Wu L."/>
            <person name="Ma J."/>
        </authorList>
    </citation>
    <scope>NUCLEOTIDE SEQUENCE [LARGE SCALE GENOMIC DNA]</scope>
    <source>
        <strain evidence="3 4">CGMCC 1.3240</strain>
    </source>
</reference>
<proteinExistence type="predicted"/>
<keyword evidence="4" id="KW-1185">Reference proteome</keyword>
<name>A0ABD5V360_9EURY</name>
<dbReference type="Proteomes" id="UP001596312">
    <property type="component" value="Unassembled WGS sequence"/>
</dbReference>
<sequence>MGQLREGERIRIDIPDETDPDHHYHGEHGTVVEIISDEAGDPQDSRLYRVELESGEVLDFRGRDLRPPFE</sequence>
<gene>
    <name evidence="3" type="ORF">ACFQGH_03190</name>
</gene>
<evidence type="ECO:0000256" key="1">
    <source>
        <dbReference type="SAM" id="MobiDB-lite"/>
    </source>
</evidence>
<feature type="domain" description="DUF8139" evidence="2">
    <location>
        <begin position="3"/>
        <end position="69"/>
    </location>
</feature>
<evidence type="ECO:0000259" key="2">
    <source>
        <dbReference type="Pfam" id="PF26460"/>
    </source>
</evidence>
<evidence type="ECO:0000313" key="4">
    <source>
        <dbReference type="Proteomes" id="UP001596312"/>
    </source>
</evidence>
<accession>A0ABD5V360</accession>
<feature type="region of interest" description="Disordered" evidence="1">
    <location>
        <begin position="1"/>
        <end position="23"/>
    </location>
</feature>
<dbReference type="InterPro" id="IPR058452">
    <property type="entry name" value="DUF8139"/>
</dbReference>
<evidence type="ECO:0000313" key="3">
    <source>
        <dbReference type="EMBL" id="MFC6904201.1"/>
    </source>
</evidence>
<dbReference type="RefSeq" id="WP_390220314.1">
    <property type="nucleotide sequence ID" value="NZ_JBBMXV010000001.1"/>
</dbReference>